<name>A0A1C6UJU3_9ACTN</name>
<dbReference type="NCBIfam" id="TIGR01915">
    <property type="entry name" value="npdG"/>
    <property type="match status" value="1"/>
</dbReference>
<dbReference type="Proteomes" id="UP000198937">
    <property type="component" value="Unassembled WGS sequence"/>
</dbReference>
<dbReference type="EMBL" id="FMIA01000002">
    <property type="protein sequence ID" value="SCL54336.1"/>
    <property type="molecule type" value="Genomic_DNA"/>
</dbReference>
<dbReference type="GO" id="GO:0006740">
    <property type="term" value="P:NADPH regeneration"/>
    <property type="evidence" value="ECO:0007669"/>
    <property type="project" value="InterPro"/>
</dbReference>
<dbReference type="GO" id="GO:0016651">
    <property type="term" value="F:oxidoreductase activity, acting on NAD(P)H"/>
    <property type="evidence" value="ECO:0007669"/>
    <property type="project" value="InterPro"/>
</dbReference>
<dbReference type="SUPFAM" id="SSF51735">
    <property type="entry name" value="NAD(P)-binding Rossmann-fold domains"/>
    <property type="match status" value="1"/>
</dbReference>
<dbReference type="Pfam" id="PF03807">
    <property type="entry name" value="F420_oxidored"/>
    <property type="match status" value="1"/>
</dbReference>
<organism evidence="3 4">
    <name type="scientific">Micromonospora yangpuensis</name>
    <dbReference type="NCBI Taxonomy" id="683228"/>
    <lineage>
        <taxon>Bacteria</taxon>
        <taxon>Bacillati</taxon>
        <taxon>Actinomycetota</taxon>
        <taxon>Actinomycetes</taxon>
        <taxon>Micromonosporales</taxon>
        <taxon>Micromonosporaceae</taxon>
        <taxon>Micromonospora</taxon>
    </lineage>
</organism>
<accession>A0A1C6UJU3</accession>
<dbReference type="GO" id="GO:0050661">
    <property type="term" value="F:NADP binding"/>
    <property type="evidence" value="ECO:0007669"/>
    <property type="project" value="InterPro"/>
</dbReference>
<dbReference type="InterPro" id="IPR028939">
    <property type="entry name" value="P5C_Rdtase_cat_N"/>
</dbReference>
<gene>
    <name evidence="3" type="ORF">GA0070617_2635</name>
</gene>
<evidence type="ECO:0000313" key="3">
    <source>
        <dbReference type="EMBL" id="SCL54336.1"/>
    </source>
</evidence>
<reference evidence="4" key="1">
    <citation type="submission" date="2016-06" db="EMBL/GenBank/DDBJ databases">
        <authorList>
            <person name="Varghese N."/>
            <person name="Submissions Spin"/>
        </authorList>
    </citation>
    <scope>NUCLEOTIDE SEQUENCE [LARGE SCALE GENOMIC DNA]</scope>
    <source>
        <strain evidence="4">DSM 45577</strain>
    </source>
</reference>
<dbReference type="GO" id="GO:0005886">
    <property type="term" value="C:plasma membrane"/>
    <property type="evidence" value="ECO:0007669"/>
    <property type="project" value="TreeGrafter"/>
</dbReference>
<dbReference type="GO" id="GO:0008823">
    <property type="term" value="F:cupric reductase (NADH) activity"/>
    <property type="evidence" value="ECO:0007669"/>
    <property type="project" value="TreeGrafter"/>
</dbReference>
<keyword evidence="1" id="KW-0560">Oxidoreductase</keyword>
<dbReference type="GO" id="GO:0052851">
    <property type="term" value="F:ferric-chelate reductase (NADPH) activity"/>
    <property type="evidence" value="ECO:0007669"/>
    <property type="project" value="TreeGrafter"/>
</dbReference>
<protein>
    <submittedName>
        <fullName evidence="3">Reduced coenzyme F420:NADP oxidoreductase</fullName>
    </submittedName>
</protein>
<keyword evidence="4" id="KW-1185">Reference proteome</keyword>
<dbReference type="InterPro" id="IPR051267">
    <property type="entry name" value="STEAP_metalloreductase"/>
</dbReference>
<evidence type="ECO:0000313" key="4">
    <source>
        <dbReference type="Proteomes" id="UP000198937"/>
    </source>
</evidence>
<dbReference type="InterPro" id="IPR010185">
    <property type="entry name" value="NpdG"/>
</dbReference>
<dbReference type="Gene3D" id="3.40.50.720">
    <property type="entry name" value="NAD(P)-binding Rossmann-like Domain"/>
    <property type="match status" value="1"/>
</dbReference>
<dbReference type="STRING" id="683228.GA0070617_2635"/>
<proteinExistence type="predicted"/>
<dbReference type="PANTHER" id="PTHR14239">
    <property type="entry name" value="DUDULIN-RELATED"/>
    <property type="match status" value="1"/>
</dbReference>
<dbReference type="GO" id="GO:0070967">
    <property type="term" value="F:coenzyme F420 binding"/>
    <property type="evidence" value="ECO:0007669"/>
    <property type="project" value="InterPro"/>
</dbReference>
<feature type="domain" description="Pyrroline-5-carboxylate reductase catalytic N-terminal" evidence="2">
    <location>
        <begin position="8"/>
        <end position="105"/>
    </location>
</feature>
<evidence type="ECO:0000259" key="2">
    <source>
        <dbReference type="Pfam" id="PF03807"/>
    </source>
</evidence>
<dbReference type="PANTHER" id="PTHR14239:SF0">
    <property type="entry name" value="F420-DEPENDENT NADP REDUCTASE"/>
    <property type="match status" value="1"/>
</dbReference>
<evidence type="ECO:0000256" key="1">
    <source>
        <dbReference type="ARBA" id="ARBA00023002"/>
    </source>
</evidence>
<dbReference type="AlphaFoldDB" id="A0A1C6UJU3"/>
<dbReference type="OrthoDB" id="5738121at2"/>
<dbReference type="GO" id="GO:0015677">
    <property type="term" value="P:copper ion import"/>
    <property type="evidence" value="ECO:0007669"/>
    <property type="project" value="TreeGrafter"/>
</dbReference>
<dbReference type="InterPro" id="IPR036291">
    <property type="entry name" value="NAD(P)-bd_dom_sf"/>
</dbReference>
<dbReference type="RefSeq" id="WP_091436938.1">
    <property type="nucleotide sequence ID" value="NZ_BMMJ01000009.1"/>
</dbReference>
<sequence>MTAHPSCRIAVVGGTGPQGRGLGYRLARAGHLVVLGSRDAGRAEAAAEELSRQVGAARVTGATNLAAATDADVVLLAVPYDGHADLVTGLAPALADSLVVSCVNPLGFDRHGPYGVAVPAGSAAEEAAELVPSATVVGAFHHLAAPLLLDPDADLSHEDVLVCGDDVVAKERVMALAVDVTGGRALDAGRLRLARQLEPLTAVLISVNKRYKTRSGLALTGLAPAVGKVPA</sequence>